<evidence type="ECO:0000313" key="2">
    <source>
        <dbReference type="EMBL" id="RUT29246.1"/>
    </source>
</evidence>
<dbReference type="Gene3D" id="3.40.1190.20">
    <property type="match status" value="1"/>
</dbReference>
<dbReference type="InterPro" id="IPR052562">
    <property type="entry name" value="Ketohexokinase-related"/>
</dbReference>
<dbReference type="RefSeq" id="WP_127189236.1">
    <property type="nucleotide sequence ID" value="NZ_RZNJ01000005.1"/>
</dbReference>
<dbReference type="InterPro" id="IPR029056">
    <property type="entry name" value="Ribokinase-like"/>
</dbReference>
<protein>
    <recommendedName>
        <fullName evidence="1">Carbohydrate kinase PfkB domain-containing protein</fullName>
    </recommendedName>
</protein>
<dbReference type="SUPFAM" id="SSF53613">
    <property type="entry name" value="Ribokinase-like"/>
    <property type="match status" value="1"/>
</dbReference>
<dbReference type="PANTHER" id="PTHR42774:SF3">
    <property type="entry name" value="KETOHEXOKINASE"/>
    <property type="match status" value="1"/>
</dbReference>
<dbReference type="InterPro" id="IPR011611">
    <property type="entry name" value="PfkB_dom"/>
</dbReference>
<accession>A0A433X580</accession>
<proteinExistence type="predicted"/>
<dbReference type="OrthoDB" id="9795789at2"/>
<name>A0A433X580_9HYPH</name>
<gene>
    <name evidence="2" type="ORF">EMQ25_14045</name>
</gene>
<comment type="caution">
    <text evidence="2">The sequence shown here is derived from an EMBL/GenBank/DDBJ whole genome shotgun (WGS) entry which is preliminary data.</text>
</comment>
<feature type="domain" description="Carbohydrate kinase PfkB" evidence="1">
    <location>
        <begin position="6"/>
        <end position="282"/>
    </location>
</feature>
<sequence length="309" mass="32214">MTRTLSIICVGGVVLDRIFYVDALPHGAGKSVASDYRERGGGMAATAAAAIAALGARATLWARIGDDPTGRTTLAELERAGIDVSGLRICTRGRTATSTVHIDAAGDRALTNFRGHMPADTQHLDPDRLGRADAILGDVRWPEGSLWAFERARSVGIPTILDADAGSVEALPQLVARAAHTIFSQQGLRELTKEHSAARGLRAAAEIAPEDAVLGVTCGESGSLWLHKGTMAEMPAFSVAAINTNGVGDVFHGAYALAIAEGGSHLSAARFASAVAALKCADPRGWDGMPSRAVCEAFLADREPIEAAR</sequence>
<dbReference type="Pfam" id="PF00294">
    <property type="entry name" value="PfkB"/>
    <property type="match status" value="1"/>
</dbReference>
<dbReference type="AlphaFoldDB" id="A0A433X580"/>
<dbReference type="Proteomes" id="UP000281547">
    <property type="component" value="Unassembled WGS sequence"/>
</dbReference>
<evidence type="ECO:0000313" key="3">
    <source>
        <dbReference type="Proteomes" id="UP000281547"/>
    </source>
</evidence>
<evidence type="ECO:0000259" key="1">
    <source>
        <dbReference type="Pfam" id="PF00294"/>
    </source>
</evidence>
<keyword evidence="3" id="KW-1185">Reference proteome</keyword>
<dbReference type="EMBL" id="RZNJ01000005">
    <property type="protein sequence ID" value="RUT29246.1"/>
    <property type="molecule type" value="Genomic_DNA"/>
</dbReference>
<dbReference type="GO" id="GO:0003824">
    <property type="term" value="F:catalytic activity"/>
    <property type="evidence" value="ECO:0007669"/>
    <property type="project" value="UniProtKB-ARBA"/>
</dbReference>
<reference evidence="2 3" key="1">
    <citation type="journal article" date="2016" name="Int. J. Syst. Evol. Microbiol.">
        <title>Arsenicitalea aurantiaca gen. nov., sp. nov., a new member of the family Hyphomicrobiaceae, isolated from high-arsenic sediment.</title>
        <authorList>
            <person name="Mu Y."/>
            <person name="Zhou L."/>
            <person name="Zeng X.C."/>
            <person name="Liu L."/>
            <person name="Pan Y."/>
            <person name="Chen X."/>
            <person name="Wang J."/>
            <person name="Li S."/>
            <person name="Li W.J."/>
            <person name="Wang Y."/>
        </authorList>
    </citation>
    <scope>NUCLEOTIDE SEQUENCE [LARGE SCALE GENOMIC DNA]</scope>
    <source>
        <strain evidence="2 3">42-50</strain>
    </source>
</reference>
<dbReference type="PANTHER" id="PTHR42774">
    <property type="entry name" value="PHOSPHOTRANSFERASE SYSTEM TRANSPORT PROTEIN"/>
    <property type="match status" value="1"/>
</dbReference>
<organism evidence="2 3">
    <name type="scientific">Arsenicitalea aurantiaca</name>
    <dbReference type="NCBI Taxonomy" id="1783274"/>
    <lineage>
        <taxon>Bacteria</taxon>
        <taxon>Pseudomonadati</taxon>
        <taxon>Pseudomonadota</taxon>
        <taxon>Alphaproteobacteria</taxon>
        <taxon>Hyphomicrobiales</taxon>
        <taxon>Devosiaceae</taxon>
        <taxon>Arsenicitalea</taxon>
    </lineage>
</organism>